<keyword evidence="3" id="KW-1185">Reference proteome</keyword>
<dbReference type="SUPFAM" id="SSF51735">
    <property type="entry name" value="NAD(P)-binding Rossmann-fold domains"/>
    <property type="match status" value="1"/>
</dbReference>
<dbReference type="Proteomes" id="UP000018874">
    <property type="component" value="Unassembled WGS sequence"/>
</dbReference>
<evidence type="ECO:0000313" key="2">
    <source>
        <dbReference type="EMBL" id="ETK09578.1"/>
    </source>
</evidence>
<accession>W2CRB9</accession>
<dbReference type="Gene3D" id="3.40.50.720">
    <property type="entry name" value="NAD(P)-binding Rossmann-like Domain"/>
    <property type="match status" value="1"/>
</dbReference>
<comment type="caution">
    <text evidence="2">The sequence shown here is derived from an EMBL/GenBank/DDBJ whole genome shotgun (WGS) entry which is preliminary data.</text>
</comment>
<dbReference type="PANTHER" id="PTHR43796:SF2">
    <property type="entry name" value="CARBOXYNORSPERMIDINE SYNTHASE"/>
    <property type="match status" value="1"/>
</dbReference>
<feature type="domain" description="Saccharopine dehydrogenase NADP binding" evidence="1">
    <location>
        <begin position="4"/>
        <end position="134"/>
    </location>
</feature>
<dbReference type="AlphaFoldDB" id="W2CRB9"/>
<evidence type="ECO:0000313" key="3">
    <source>
        <dbReference type="Proteomes" id="UP000018874"/>
    </source>
</evidence>
<dbReference type="InterPro" id="IPR036291">
    <property type="entry name" value="NAD(P)-bd_dom_sf"/>
</dbReference>
<dbReference type="InterPro" id="IPR005097">
    <property type="entry name" value="Sacchrp_dh_NADP-bd"/>
</dbReference>
<organism evidence="2 3">
    <name type="scientific">Tannerella sp. oral taxon BU063 isolate Cell 6/7/9</name>
    <dbReference type="NCBI Taxonomy" id="1411021"/>
    <lineage>
        <taxon>Bacteria</taxon>
        <taxon>Pseudomonadati</taxon>
        <taxon>Bacteroidota</taxon>
        <taxon>Bacteroidia</taxon>
        <taxon>Bacteroidales</taxon>
        <taxon>Tannerellaceae</taxon>
        <taxon>Tannerella</taxon>
    </lineage>
</organism>
<protein>
    <recommendedName>
        <fullName evidence="1">Saccharopine dehydrogenase NADP binding domain-containing protein</fullName>
    </recommendedName>
</protein>
<feature type="non-terminal residue" evidence="2">
    <location>
        <position position="151"/>
    </location>
</feature>
<name>W2CRB9_9BACT</name>
<dbReference type="Pfam" id="PF03435">
    <property type="entry name" value="Sacchrp_dh_NADP"/>
    <property type="match status" value="1"/>
</dbReference>
<sequence>MGKILVIGAGGVSTVAVKKMAMNADVFTDIMLASRTKSKCDRIAEDIKNVRVRTAQVDADNEDELVHLFEDFRPELVVNLALPYQDLHIMNACLKYGVSYLDTANYEPLDEAKYEYSWQWAYKDRFREAGLTAILGCGFDPGVTGVFTAYA</sequence>
<reference evidence="2 3" key="1">
    <citation type="submission" date="2013-11" db="EMBL/GenBank/DDBJ databases">
        <title>Single cell genomics of uncultured Tannerella BU063 (oral taxon 286).</title>
        <authorList>
            <person name="Beall C.J."/>
            <person name="Campbell A.G."/>
            <person name="Griffen A.L."/>
            <person name="Podar M."/>
            <person name="Leys E.J."/>
        </authorList>
    </citation>
    <scope>NUCLEOTIDE SEQUENCE [LARGE SCALE GENOMIC DNA]</scope>
    <source>
        <strain evidence="2">Cell 6/7/9</strain>
    </source>
</reference>
<proteinExistence type="predicted"/>
<dbReference type="PANTHER" id="PTHR43796">
    <property type="entry name" value="CARBOXYNORSPERMIDINE SYNTHASE"/>
    <property type="match status" value="1"/>
</dbReference>
<dbReference type="EMBL" id="AYYD01001058">
    <property type="protein sequence ID" value="ETK09578.1"/>
    <property type="molecule type" value="Genomic_DNA"/>
</dbReference>
<evidence type="ECO:0000259" key="1">
    <source>
        <dbReference type="Pfam" id="PF03435"/>
    </source>
</evidence>
<gene>
    <name evidence="2" type="ORF">T231_09110</name>
</gene>